<dbReference type="EMBL" id="BKCJ011150808">
    <property type="protein sequence ID" value="GFC94793.1"/>
    <property type="molecule type" value="Genomic_DNA"/>
</dbReference>
<organism evidence="2">
    <name type="scientific">Tanacetum cinerariifolium</name>
    <name type="common">Dalmatian daisy</name>
    <name type="synonym">Chrysanthemum cinerariifolium</name>
    <dbReference type="NCBI Taxonomy" id="118510"/>
    <lineage>
        <taxon>Eukaryota</taxon>
        <taxon>Viridiplantae</taxon>
        <taxon>Streptophyta</taxon>
        <taxon>Embryophyta</taxon>
        <taxon>Tracheophyta</taxon>
        <taxon>Spermatophyta</taxon>
        <taxon>Magnoliopsida</taxon>
        <taxon>eudicotyledons</taxon>
        <taxon>Gunneridae</taxon>
        <taxon>Pentapetalae</taxon>
        <taxon>asterids</taxon>
        <taxon>campanulids</taxon>
        <taxon>Asterales</taxon>
        <taxon>Asteraceae</taxon>
        <taxon>Asteroideae</taxon>
        <taxon>Anthemideae</taxon>
        <taxon>Anthemidinae</taxon>
        <taxon>Tanacetum</taxon>
    </lineage>
</organism>
<gene>
    <name evidence="2" type="ORF">Tci_866763</name>
</gene>
<proteinExistence type="predicted"/>
<feature type="non-terminal residue" evidence="2">
    <location>
        <position position="65"/>
    </location>
</feature>
<protein>
    <recommendedName>
        <fullName evidence="3">Histone deacetylase 14</fullName>
    </recommendedName>
</protein>
<comment type="caution">
    <text evidence="2">The sequence shown here is derived from an EMBL/GenBank/DDBJ whole genome shotgun (WGS) entry which is preliminary data.</text>
</comment>
<dbReference type="AlphaFoldDB" id="A0A699SC81"/>
<accession>A0A699SC81</accession>
<feature type="region of interest" description="Disordered" evidence="1">
    <location>
        <begin position="35"/>
        <end position="65"/>
    </location>
</feature>
<reference evidence="2" key="1">
    <citation type="journal article" date="2019" name="Sci. Rep.">
        <title>Draft genome of Tanacetum cinerariifolium, the natural source of mosquito coil.</title>
        <authorList>
            <person name="Yamashiro T."/>
            <person name="Shiraishi A."/>
            <person name="Satake H."/>
            <person name="Nakayama K."/>
        </authorList>
    </citation>
    <scope>NUCLEOTIDE SEQUENCE</scope>
</reference>
<evidence type="ECO:0008006" key="3">
    <source>
        <dbReference type="Google" id="ProtNLM"/>
    </source>
</evidence>
<evidence type="ECO:0000313" key="2">
    <source>
        <dbReference type="EMBL" id="GFC94793.1"/>
    </source>
</evidence>
<sequence>MPIPGNLITSDIQGKPYYQEYLSKVAKNQRYLAGKIRSDPDSPAPKPIKATNKSKLLAPKAYLRP</sequence>
<name>A0A699SC81_TANCI</name>
<evidence type="ECO:0000256" key="1">
    <source>
        <dbReference type="SAM" id="MobiDB-lite"/>
    </source>
</evidence>